<reference evidence="1" key="2">
    <citation type="journal article" date="2015" name="Fish Shellfish Immunol.">
        <title>Early steps in the European eel (Anguilla anguilla)-Vibrio vulnificus interaction in the gills: Role of the RtxA13 toxin.</title>
        <authorList>
            <person name="Callol A."/>
            <person name="Pajuelo D."/>
            <person name="Ebbesson L."/>
            <person name="Teles M."/>
            <person name="MacKenzie S."/>
            <person name="Amaro C."/>
        </authorList>
    </citation>
    <scope>NUCLEOTIDE SEQUENCE</scope>
</reference>
<organism evidence="1">
    <name type="scientific">Anguilla anguilla</name>
    <name type="common">European freshwater eel</name>
    <name type="synonym">Muraena anguilla</name>
    <dbReference type="NCBI Taxonomy" id="7936"/>
    <lineage>
        <taxon>Eukaryota</taxon>
        <taxon>Metazoa</taxon>
        <taxon>Chordata</taxon>
        <taxon>Craniata</taxon>
        <taxon>Vertebrata</taxon>
        <taxon>Euteleostomi</taxon>
        <taxon>Actinopterygii</taxon>
        <taxon>Neopterygii</taxon>
        <taxon>Teleostei</taxon>
        <taxon>Anguilliformes</taxon>
        <taxon>Anguillidae</taxon>
        <taxon>Anguilla</taxon>
    </lineage>
</organism>
<reference evidence="1" key="1">
    <citation type="submission" date="2014-11" db="EMBL/GenBank/DDBJ databases">
        <authorList>
            <person name="Amaro Gonzalez C."/>
        </authorList>
    </citation>
    <scope>NUCLEOTIDE SEQUENCE</scope>
</reference>
<dbReference type="EMBL" id="GBXM01103852">
    <property type="protein sequence ID" value="JAH04725.1"/>
    <property type="molecule type" value="Transcribed_RNA"/>
</dbReference>
<sequence>MKEQKKILITPGPLTSPLDLHDDAEQTFYISLTNMVNDINFILL</sequence>
<name>A0A0E9PKX5_ANGAN</name>
<accession>A0A0E9PKX5</accession>
<protein>
    <submittedName>
        <fullName evidence="1">Uncharacterized protein</fullName>
    </submittedName>
</protein>
<evidence type="ECO:0000313" key="1">
    <source>
        <dbReference type="EMBL" id="JAH04725.1"/>
    </source>
</evidence>
<dbReference type="AlphaFoldDB" id="A0A0E9PKX5"/>
<proteinExistence type="predicted"/>